<keyword evidence="2" id="KW-0732">Signal</keyword>
<feature type="chain" id="PRO_5030868734" evidence="2">
    <location>
        <begin position="29"/>
        <end position="192"/>
    </location>
</feature>
<organism evidence="3">
    <name type="scientific">Ditylum brightwellii</name>
    <dbReference type="NCBI Taxonomy" id="49249"/>
    <lineage>
        <taxon>Eukaryota</taxon>
        <taxon>Sar</taxon>
        <taxon>Stramenopiles</taxon>
        <taxon>Ochrophyta</taxon>
        <taxon>Bacillariophyta</taxon>
        <taxon>Mediophyceae</taxon>
        <taxon>Lithodesmiophycidae</taxon>
        <taxon>Lithodesmiales</taxon>
        <taxon>Lithodesmiaceae</taxon>
        <taxon>Ditylum</taxon>
    </lineage>
</organism>
<dbReference type="Gene3D" id="1.20.5.340">
    <property type="match status" value="1"/>
</dbReference>
<dbReference type="EMBL" id="HBNS01060923">
    <property type="protein sequence ID" value="CAE4668389.1"/>
    <property type="molecule type" value="Transcribed_RNA"/>
</dbReference>
<protein>
    <submittedName>
        <fullName evidence="3">Uncharacterized protein</fullName>
    </submittedName>
</protein>
<evidence type="ECO:0000313" key="3">
    <source>
        <dbReference type="EMBL" id="CAE4668389.1"/>
    </source>
</evidence>
<proteinExistence type="predicted"/>
<evidence type="ECO:0000256" key="1">
    <source>
        <dbReference type="SAM" id="Coils"/>
    </source>
</evidence>
<name>A0A7S4WEW5_9STRA</name>
<evidence type="ECO:0000256" key="2">
    <source>
        <dbReference type="SAM" id="SignalP"/>
    </source>
</evidence>
<feature type="signal peptide" evidence="2">
    <location>
        <begin position="1"/>
        <end position="28"/>
    </location>
</feature>
<sequence>MYCKKREMESYLKNIIVLLVLLLASVSAAEQGLYTCEKCCPELHGIFCCEDDIPGCVCEELTIERAFFEDEVELDDAGYDRWYVRHTRRKQRRISERKWKREATMCLKFDRKLVKVEEKEKRFDEKVERESAKNARIQAYEEKLAAREENMVAKDRRVEAYEGKVDAMHERMEDRKRRVATLQERPRFMRSG</sequence>
<dbReference type="AlphaFoldDB" id="A0A7S4WEW5"/>
<feature type="coiled-coil region" evidence="1">
    <location>
        <begin position="137"/>
        <end position="185"/>
    </location>
</feature>
<accession>A0A7S4WEW5</accession>
<reference evidence="3" key="1">
    <citation type="submission" date="2021-01" db="EMBL/GenBank/DDBJ databases">
        <authorList>
            <person name="Corre E."/>
            <person name="Pelletier E."/>
            <person name="Niang G."/>
            <person name="Scheremetjew M."/>
            <person name="Finn R."/>
            <person name="Kale V."/>
            <person name="Holt S."/>
            <person name="Cochrane G."/>
            <person name="Meng A."/>
            <person name="Brown T."/>
            <person name="Cohen L."/>
        </authorList>
    </citation>
    <scope>NUCLEOTIDE SEQUENCE</scope>
    <source>
        <strain evidence="3">GSO104</strain>
    </source>
</reference>
<gene>
    <name evidence="3" type="ORF">DBRI00130_LOCUS43897</name>
</gene>
<keyword evidence="1" id="KW-0175">Coiled coil</keyword>